<sequence>MTRDPLGRGRPRDEHIDTAVLQATAHTLEKSGYRAVAIEDIARRAGVSKSAVYRRWPNRRRLVLAVLAERLGRLEAPDTGCTLCDLHECLVLASEALSRVGAETLAQLTAEGAGEPDLHEELLAVVVEPPRRAVHRTLFTARQRGDLADGVDLPLAVDQLCALTFYRQLFGQAPLGPDEIEAMVTAMLRGIAADYSALLREYAVHESHDPAAPA</sequence>
<dbReference type="AlphaFoldDB" id="A0A7M1SQL1"/>
<evidence type="ECO:0000313" key="7">
    <source>
        <dbReference type="Proteomes" id="UP000593758"/>
    </source>
</evidence>
<dbReference type="RefSeq" id="WP_193496554.1">
    <property type="nucleotide sequence ID" value="NZ_CP063169.1"/>
</dbReference>
<feature type="domain" description="HTH tetR-type" evidence="5">
    <location>
        <begin position="14"/>
        <end position="74"/>
    </location>
</feature>
<dbReference type="PRINTS" id="PR00455">
    <property type="entry name" value="HTHTETR"/>
</dbReference>
<dbReference type="EMBL" id="CP063169">
    <property type="protein sequence ID" value="QOR69859.1"/>
    <property type="molecule type" value="Genomic_DNA"/>
</dbReference>
<evidence type="ECO:0000256" key="4">
    <source>
        <dbReference type="PROSITE-ProRule" id="PRU00335"/>
    </source>
</evidence>
<dbReference type="PANTHER" id="PTHR30055:SF148">
    <property type="entry name" value="TETR-FAMILY TRANSCRIPTIONAL REGULATOR"/>
    <property type="match status" value="1"/>
</dbReference>
<dbReference type="Gene3D" id="1.10.10.60">
    <property type="entry name" value="Homeodomain-like"/>
    <property type="match status" value="1"/>
</dbReference>
<dbReference type="InterPro" id="IPR050109">
    <property type="entry name" value="HTH-type_TetR-like_transc_reg"/>
</dbReference>
<evidence type="ECO:0000256" key="2">
    <source>
        <dbReference type="ARBA" id="ARBA00023125"/>
    </source>
</evidence>
<dbReference type="InterPro" id="IPR011075">
    <property type="entry name" value="TetR_C"/>
</dbReference>
<gene>
    <name evidence="6" type="ORF">IM660_14525</name>
</gene>
<feature type="DNA-binding region" description="H-T-H motif" evidence="4">
    <location>
        <begin position="37"/>
        <end position="56"/>
    </location>
</feature>
<name>A0A7M1SQL1_9MICO</name>
<dbReference type="Pfam" id="PF00440">
    <property type="entry name" value="TetR_N"/>
    <property type="match status" value="1"/>
</dbReference>
<evidence type="ECO:0000256" key="3">
    <source>
        <dbReference type="ARBA" id="ARBA00023163"/>
    </source>
</evidence>
<keyword evidence="1" id="KW-0805">Transcription regulation</keyword>
<dbReference type="InterPro" id="IPR001647">
    <property type="entry name" value="HTH_TetR"/>
</dbReference>
<evidence type="ECO:0000256" key="1">
    <source>
        <dbReference type="ARBA" id="ARBA00023015"/>
    </source>
</evidence>
<evidence type="ECO:0000313" key="6">
    <source>
        <dbReference type="EMBL" id="QOR69859.1"/>
    </source>
</evidence>
<evidence type="ECO:0000259" key="5">
    <source>
        <dbReference type="PROSITE" id="PS50977"/>
    </source>
</evidence>
<protein>
    <submittedName>
        <fullName evidence="6">TetR/AcrR family transcriptional regulator</fullName>
    </submittedName>
</protein>
<keyword evidence="2 4" id="KW-0238">DNA-binding</keyword>
<proteinExistence type="predicted"/>
<dbReference type="Gene3D" id="1.10.357.10">
    <property type="entry name" value="Tetracycline Repressor, domain 2"/>
    <property type="match status" value="1"/>
</dbReference>
<dbReference type="SUPFAM" id="SSF46689">
    <property type="entry name" value="Homeodomain-like"/>
    <property type="match status" value="1"/>
</dbReference>
<dbReference type="PROSITE" id="PS50977">
    <property type="entry name" value="HTH_TETR_2"/>
    <property type="match status" value="1"/>
</dbReference>
<dbReference type="InterPro" id="IPR036271">
    <property type="entry name" value="Tet_transcr_reg_TetR-rel_C_sf"/>
</dbReference>
<accession>A0A7M1SQL1</accession>
<dbReference type="Proteomes" id="UP000593758">
    <property type="component" value="Chromosome"/>
</dbReference>
<reference evidence="6 7" key="1">
    <citation type="submission" date="2020-10" db="EMBL/GenBank/DDBJ databases">
        <title>Haloactinobacterium sp. RN3S43, a bacterium isolated from saline soil.</title>
        <authorList>
            <person name="Sun J.-Q."/>
        </authorList>
    </citation>
    <scope>NUCLEOTIDE SEQUENCE [LARGE SCALE GENOMIC DNA]</scope>
    <source>
        <strain evidence="6 7">RN3S43</strain>
    </source>
</reference>
<dbReference type="KEGG" id="halt:IM660_14525"/>
<keyword evidence="7" id="KW-1185">Reference proteome</keyword>
<organism evidence="6 7">
    <name type="scientific">Ruania alkalisoli</name>
    <dbReference type="NCBI Taxonomy" id="2779775"/>
    <lineage>
        <taxon>Bacteria</taxon>
        <taxon>Bacillati</taxon>
        <taxon>Actinomycetota</taxon>
        <taxon>Actinomycetes</taxon>
        <taxon>Micrococcales</taxon>
        <taxon>Ruaniaceae</taxon>
        <taxon>Ruania</taxon>
    </lineage>
</organism>
<dbReference type="GO" id="GO:0000976">
    <property type="term" value="F:transcription cis-regulatory region binding"/>
    <property type="evidence" value="ECO:0007669"/>
    <property type="project" value="TreeGrafter"/>
</dbReference>
<dbReference type="GO" id="GO:0003700">
    <property type="term" value="F:DNA-binding transcription factor activity"/>
    <property type="evidence" value="ECO:0007669"/>
    <property type="project" value="TreeGrafter"/>
</dbReference>
<dbReference type="SUPFAM" id="SSF48498">
    <property type="entry name" value="Tetracyclin repressor-like, C-terminal domain"/>
    <property type="match status" value="1"/>
</dbReference>
<dbReference type="PANTHER" id="PTHR30055">
    <property type="entry name" value="HTH-TYPE TRANSCRIPTIONAL REGULATOR RUTR"/>
    <property type="match status" value="1"/>
</dbReference>
<keyword evidence="3" id="KW-0804">Transcription</keyword>
<dbReference type="InterPro" id="IPR009057">
    <property type="entry name" value="Homeodomain-like_sf"/>
</dbReference>
<dbReference type="Pfam" id="PF16859">
    <property type="entry name" value="TetR_C_11"/>
    <property type="match status" value="1"/>
</dbReference>